<dbReference type="EMBL" id="JADGJH010000452">
    <property type="protein sequence ID" value="KAJ3128695.1"/>
    <property type="molecule type" value="Genomic_DNA"/>
</dbReference>
<protein>
    <submittedName>
        <fullName evidence="1">Uncharacterized protein</fullName>
    </submittedName>
</protein>
<accession>A0AAD5T4Q8</accession>
<dbReference type="AlphaFoldDB" id="A0AAD5T4Q8"/>
<gene>
    <name evidence="1" type="ORF">HK100_009026</name>
</gene>
<reference evidence="1" key="1">
    <citation type="submission" date="2020-05" db="EMBL/GenBank/DDBJ databases">
        <title>Phylogenomic resolution of chytrid fungi.</title>
        <authorList>
            <person name="Stajich J.E."/>
            <person name="Amses K."/>
            <person name="Simmons R."/>
            <person name="Seto K."/>
            <person name="Myers J."/>
            <person name="Bonds A."/>
            <person name="Quandt C.A."/>
            <person name="Barry K."/>
            <person name="Liu P."/>
            <person name="Grigoriev I."/>
            <person name="Longcore J.E."/>
            <person name="James T.Y."/>
        </authorList>
    </citation>
    <scope>NUCLEOTIDE SEQUENCE</scope>
    <source>
        <strain evidence="1">JEL0513</strain>
    </source>
</reference>
<organism evidence="1 2">
    <name type="scientific">Physocladia obscura</name>
    <dbReference type="NCBI Taxonomy" id="109957"/>
    <lineage>
        <taxon>Eukaryota</taxon>
        <taxon>Fungi</taxon>
        <taxon>Fungi incertae sedis</taxon>
        <taxon>Chytridiomycota</taxon>
        <taxon>Chytridiomycota incertae sedis</taxon>
        <taxon>Chytridiomycetes</taxon>
        <taxon>Chytridiales</taxon>
        <taxon>Chytriomycetaceae</taxon>
        <taxon>Physocladia</taxon>
    </lineage>
</organism>
<evidence type="ECO:0000313" key="2">
    <source>
        <dbReference type="Proteomes" id="UP001211907"/>
    </source>
</evidence>
<name>A0AAD5T4Q8_9FUNG</name>
<feature type="non-terminal residue" evidence="1">
    <location>
        <position position="342"/>
    </location>
</feature>
<dbReference type="Proteomes" id="UP001211907">
    <property type="component" value="Unassembled WGS sequence"/>
</dbReference>
<proteinExistence type="predicted"/>
<evidence type="ECO:0000313" key="1">
    <source>
        <dbReference type="EMBL" id="KAJ3128695.1"/>
    </source>
</evidence>
<sequence length="342" mass="38927">PYIDRYLDPNDYIYDQDPHIIRLSLNVDRPQYLELCSSKLNAIPEIELGSIYRLDHQAISRLLAQISTSAQIVTNISDVSVELNPEGEYLGSGTLSIAQFALSAISMKMLDFIDPVLLEIRIAAYISRFNLEQHLKHIRNNINPEAQALMNLDDQGNIKPFVVDSSIDNDYLEVVPMEKALIHMKPLQKAAPKPKFLHSFPKLADRSLWQYHTANYSELGDVASFIVGRYVYSCNLITGQCQSGMVSIGAFNESFKIIPINFLENTFQLEWQKNKRLRITPSRLSPKQNINFTCFDIETYTAKDNSLVPYACGYQATGMPFPRIWYINAACTTNPIEEMLED</sequence>
<comment type="caution">
    <text evidence="1">The sequence shown here is derived from an EMBL/GenBank/DDBJ whole genome shotgun (WGS) entry which is preliminary data.</text>
</comment>
<keyword evidence="2" id="KW-1185">Reference proteome</keyword>